<protein>
    <recommendedName>
        <fullName evidence="4">Protein CMSS1</fullName>
    </recommendedName>
</protein>
<evidence type="ECO:0000256" key="1">
    <source>
        <dbReference type="SAM" id="MobiDB-lite"/>
    </source>
</evidence>
<evidence type="ECO:0000313" key="2">
    <source>
        <dbReference type="EMBL" id="KAK3204780.1"/>
    </source>
</evidence>
<dbReference type="GO" id="GO:0005634">
    <property type="term" value="C:nucleus"/>
    <property type="evidence" value="ECO:0007669"/>
    <property type="project" value="TreeGrafter"/>
</dbReference>
<dbReference type="GO" id="GO:0030686">
    <property type="term" value="C:90S preribosome"/>
    <property type="evidence" value="ECO:0007669"/>
    <property type="project" value="TreeGrafter"/>
</dbReference>
<organism evidence="2 3">
    <name type="scientific">Dipteronia sinensis</name>
    <dbReference type="NCBI Taxonomy" id="43782"/>
    <lineage>
        <taxon>Eukaryota</taxon>
        <taxon>Viridiplantae</taxon>
        <taxon>Streptophyta</taxon>
        <taxon>Embryophyta</taxon>
        <taxon>Tracheophyta</taxon>
        <taxon>Spermatophyta</taxon>
        <taxon>Magnoliopsida</taxon>
        <taxon>eudicotyledons</taxon>
        <taxon>Gunneridae</taxon>
        <taxon>Pentapetalae</taxon>
        <taxon>rosids</taxon>
        <taxon>malvids</taxon>
        <taxon>Sapindales</taxon>
        <taxon>Sapindaceae</taxon>
        <taxon>Hippocastanoideae</taxon>
        <taxon>Acereae</taxon>
        <taxon>Dipteronia</taxon>
    </lineage>
</organism>
<gene>
    <name evidence="2" type="ORF">Dsin_018826</name>
</gene>
<dbReference type="InterPro" id="IPR032704">
    <property type="entry name" value="Cms1"/>
</dbReference>
<comment type="caution">
    <text evidence="2">The sequence shown here is derived from an EMBL/GenBank/DDBJ whole genome shotgun (WGS) entry which is preliminary data.</text>
</comment>
<evidence type="ECO:0000313" key="3">
    <source>
        <dbReference type="Proteomes" id="UP001281410"/>
    </source>
</evidence>
<dbReference type="PANTHER" id="PTHR24030">
    <property type="entry name" value="PROTEIN CMSS1"/>
    <property type="match status" value="1"/>
</dbReference>
<feature type="region of interest" description="Disordered" evidence="1">
    <location>
        <begin position="1"/>
        <end position="59"/>
    </location>
</feature>
<feature type="compositionally biased region" description="Basic and acidic residues" evidence="1">
    <location>
        <begin position="41"/>
        <end position="54"/>
    </location>
</feature>
<feature type="compositionally biased region" description="Basic residues" evidence="1">
    <location>
        <begin position="27"/>
        <end position="40"/>
    </location>
</feature>
<dbReference type="Proteomes" id="UP001281410">
    <property type="component" value="Unassembled WGS sequence"/>
</dbReference>
<accession>A0AAE0A616</accession>
<name>A0AAE0A616_9ROSI</name>
<reference evidence="2" key="1">
    <citation type="journal article" date="2023" name="Plant J.">
        <title>Genome sequences and population genomics provide insights into the demographic history, inbreeding, and mutation load of two 'living fossil' tree species of Dipteronia.</title>
        <authorList>
            <person name="Feng Y."/>
            <person name="Comes H.P."/>
            <person name="Chen J."/>
            <person name="Zhu S."/>
            <person name="Lu R."/>
            <person name="Zhang X."/>
            <person name="Li P."/>
            <person name="Qiu J."/>
            <person name="Olsen K.M."/>
            <person name="Qiu Y."/>
        </authorList>
    </citation>
    <scope>NUCLEOTIDE SEQUENCE</scope>
    <source>
        <strain evidence="2">NBL</strain>
    </source>
</reference>
<dbReference type="AlphaFoldDB" id="A0AAE0A616"/>
<dbReference type="EMBL" id="JANJYJ010000006">
    <property type="protein sequence ID" value="KAK3204780.1"/>
    <property type="molecule type" value="Genomic_DNA"/>
</dbReference>
<sequence>MVSLKKQGSPRKKGSQKNSKPLAPKAAKTKHEKEKKKKKKTTNDNKETKTDENSKNGLVQPASASEQLSFFLNQFRSANDIQLSSLELESIKESCFLELSKSLDQDVKTLGNHMQEAFGPSLKEVLYEKQLVEGKIDPGCPAVLIITTSALRSIELLRGLRSLTTECHAAKLFSKHMKVEEQVSLLKNRVNIASGTPSRIKKLIDVEALGISRLALIVLDMHSDVKGYSLFTLPQVRDEFWDLYKSYFDQRLLEGDLQVCLYGPIPDGHVLKGHSIRSDDTEQNSIRGYALWPLSHSLSYDTPP</sequence>
<keyword evidence="3" id="KW-1185">Reference proteome</keyword>
<evidence type="ECO:0008006" key="4">
    <source>
        <dbReference type="Google" id="ProtNLM"/>
    </source>
</evidence>
<dbReference type="PANTHER" id="PTHR24030:SF0">
    <property type="entry name" value="PROTEIN CMSS1"/>
    <property type="match status" value="1"/>
</dbReference>
<dbReference type="Pfam" id="PF14617">
    <property type="entry name" value="CMS1"/>
    <property type="match status" value="1"/>
</dbReference>
<proteinExistence type="predicted"/>